<keyword evidence="2" id="KW-1185">Reference proteome</keyword>
<dbReference type="Proteomes" id="UP000622707">
    <property type="component" value="Unassembled WGS sequence"/>
</dbReference>
<protein>
    <submittedName>
        <fullName evidence="1">Uncharacterized protein</fullName>
    </submittedName>
</protein>
<organism evidence="1 2">
    <name type="scientific">Ramlibacter alkalitolerans</name>
    <dbReference type="NCBI Taxonomy" id="2039631"/>
    <lineage>
        <taxon>Bacteria</taxon>
        <taxon>Pseudomonadati</taxon>
        <taxon>Pseudomonadota</taxon>
        <taxon>Betaproteobacteria</taxon>
        <taxon>Burkholderiales</taxon>
        <taxon>Comamonadaceae</taxon>
        <taxon>Ramlibacter</taxon>
    </lineage>
</organism>
<comment type="caution">
    <text evidence="1">The sequence shown here is derived from an EMBL/GenBank/DDBJ whole genome shotgun (WGS) entry which is preliminary data.</text>
</comment>
<gene>
    <name evidence="1" type="ORF">JI746_06510</name>
</gene>
<sequence length="86" mass="9581">MQNATSDRIVKLTAELKEVQAMLSGQQRELLRAISADGPGQDRLRGQVRALSYSAMGIIAEIDKELQRRRSLAAERVPAFEAETLR</sequence>
<accession>A0ABS1JLT1</accession>
<name>A0ABS1JLT1_9BURK</name>
<evidence type="ECO:0000313" key="1">
    <source>
        <dbReference type="EMBL" id="MBL0424755.1"/>
    </source>
</evidence>
<proteinExistence type="predicted"/>
<dbReference type="EMBL" id="JAEQND010000003">
    <property type="protein sequence ID" value="MBL0424755.1"/>
    <property type="molecule type" value="Genomic_DNA"/>
</dbReference>
<dbReference type="RefSeq" id="WP_201687988.1">
    <property type="nucleotide sequence ID" value="NZ_JAEQND010000003.1"/>
</dbReference>
<reference evidence="1 2" key="1">
    <citation type="journal article" date="2017" name="Int. J. Syst. Evol. Microbiol.">
        <title>Ramlibacter alkalitolerans sp. nov., alkali-tolerant bacterium isolated from soil of ginseng.</title>
        <authorList>
            <person name="Lee D.H."/>
            <person name="Cha C.J."/>
        </authorList>
    </citation>
    <scope>NUCLEOTIDE SEQUENCE [LARGE SCALE GENOMIC DNA]</scope>
    <source>
        <strain evidence="1 2">KACC 19305</strain>
    </source>
</reference>
<evidence type="ECO:0000313" key="2">
    <source>
        <dbReference type="Proteomes" id="UP000622707"/>
    </source>
</evidence>